<dbReference type="Pfam" id="PF26363">
    <property type="entry name" value="Phospholipase-like"/>
    <property type="match status" value="1"/>
</dbReference>
<proteinExistence type="predicted"/>
<sequence length="448" mass="48730">MSLTSQQYAALSRDVYDEPERTGPRSPTVDIGGVSYRRLKYVDSPSGYQGIVYQRTDTQEIIVAHRGTETERQFKEDGLYTDGGMVSLRHNNQAAEAIELTKYALNYGHDLGNGGKPPQVTITGHSLGGNLAQVSAHHYGLKGETFNAYGAVSLDRRIPEGGSDVINHVMAGDAVSAASKHYGQVRIYAAPQEITALQKAGYANDHSLLDDRNPAVAKPLGDSHRMHNFLPVDANGKPDRSVLEDPESQQLAQHYAPMIDKYRDDVALLRGSLTLASRSAQSMNVPDAINHLRGTLAPGAGAAEMAAERWKETQQRMEREDKPVYVGPGWKLPLGNASERCIDPSAATMPNDPLYRSIHSKLPQGTSDALAMYATVEAKRAGIVNVDQLRSVTVQDGNAWIVGNTPGFRAKVDLAAEVPPMQESLRQSQALDTQRSQEISQPSPARVL</sequence>
<protein>
    <recommendedName>
        <fullName evidence="4">DUF6792 domain-containing protein</fullName>
    </recommendedName>
</protein>
<dbReference type="InterPro" id="IPR029058">
    <property type="entry name" value="AB_hydrolase_fold"/>
</dbReference>
<organism evidence="2 3">
    <name type="scientific">Xanthomonas nasturtii</name>
    <dbReference type="NCBI Taxonomy" id="1843581"/>
    <lineage>
        <taxon>Bacteria</taxon>
        <taxon>Pseudomonadati</taxon>
        <taxon>Pseudomonadota</taxon>
        <taxon>Gammaproteobacteria</taxon>
        <taxon>Lysobacterales</taxon>
        <taxon>Lysobacteraceae</taxon>
        <taxon>Xanthomonas</taxon>
    </lineage>
</organism>
<accession>A0A3E1KDL4</accession>
<feature type="compositionally biased region" description="Polar residues" evidence="1">
    <location>
        <begin position="424"/>
        <end position="448"/>
    </location>
</feature>
<dbReference type="SUPFAM" id="SSF53474">
    <property type="entry name" value="alpha/beta-Hydrolases"/>
    <property type="match status" value="1"/>
</dbReference>
<evidence type="ECO:0000256" key="1">
    <source>
        <dbReference type="SAM" id="MobiDB-lite"/>
    </source>
</evidence>
<gene>
    <name evidence="2" type="ORF">DZD52_21085</name>
</gene>
<dbReference type="OrthoDB" id="7226437at2"/>
<reference evidence="2 3" key="1">
    <citation type="submission" date="2018-08" db="EMBL/GenBank/DDBJ databases">
        <title>Genome sequencing of X. nasturtii WHRI 8984.</title>
        <authorList>
            <person name="Studholme D.J."/>
            <person name="Mchugh J."/>
            <person name="Vicente J."/>
        </authorList>
    </citation>
    <scope>NUCLEOTIDE SEQUENCE [LARGE SCALE GENOMIC DNA]</scope>
    <source>
        <strain evidence="2 3">WHRI 8984</strain>
    </source>
</reference>
<evidence type="ECO:0000313" key="2">
    <source>
        <dbReference type="EMBL" id="RFF36657.1"/>
    </source>
</evidence>
<evidence type="ECO:0000313" key="3">
    <source>
        <dbReference type="Proteomes" id="UP000259570"/>
    </source>
</evidence>
<dbReference type="RefSeq" id="WP_116907001.1">
    <property type="nucleotide sequence ID" value="NZ_CP142084.2"/>
</dbReference>
<dbReference type="Gene3D" id="3.40.50.1820">
    <property type="entry name" value="alpha/beta hydrolase"/>
    <property type="match status" value="1"/>
</dbReference>
<comment type="caution">
    <text evidence="2">The sequence shown here is derived from an EMBL/GenBank/DDBJ whole genome shotgun (WGS) entry which is preliminary data.</text>
</comment>
<evidence type="ECO:0008006" key="4">
    <source>
        <dbReference type="Google" id="ProtNLM"/>
    </source>
</evidence>
<dbReference type="AlphaFoldDB" id="A0A3E1KDL4"/>
<name>A0A3E1KDL4_9XANT</name>
<feature type="region of interest" description="Disordered" evidence="1">
    <location>
        <begin position="421"/>
        <end position="448"/>
    </location>
</feature>
<dbReference type="EMBL" id="QUZM01000096">
    <property type="protein sequence ID" value="RFF36657.1"/>
    <property type="molecule type" value="Genomic_DNA"/>
</dbReference>
<dbReference type="GeneID" id="97212853"/>
<dbReference type="Proteomes" id="UP000259570">
    <property type="component" value="Unassembled WGS sequence"/>
</dbReference>